<evidence type="ECO:0000256" key="7">
    <source>
        <dbReference type="SAM" id="Phobius"/>
    </source>
</evidence>
<feature type="transmembrane region" description="Helical" evidence="7">
    <location>
        <begin position="325"/>
        <end position="349"/>
    </location>
</feature>
<keyword evidence="4 7" id="KW-0812">Transmembrane</keyword>
<name>A0A9D7HQT1_9PROT</name>
<feature type="transmembrane region" description="Helical" evidence="7">
    <location>
        <begin position="161"/>
        <end position="184"/>
    </location>
</feature>
<keyword evidence="6 7" id="KW-0472">Membrane</keyword>
<sequence>MTEVSSSLHGKMARGAAWMVLLNVVERALGLISMVVLARVLAPTDFGVVAMAGTLISMAQMLSAFGFDVALIQNQRATESHYHTAWTLNLLLGLLILLLMWALAGPIATYFNQPEVFWVVCVLAFGPLIGGCENIGVVAFRKDLHFQKEFSFQISRKLIGFAVTIPLALWFRSYWALVTGMLAARLAGTITSYLVHPFRPHLSLHHAASLFGFSRWLLLNNIVGYLKERTSDFVIGRQIGAAGLGVYNISYEVALMPSSELSAPINRALLPGFASMVSDPDTMRKAYLDAMGVLMLVAVPAAAGIYVVAPYLVPVVLGPKWLASVPLMEILALNGGLLVLHSSICTVLISSGHPDQVTKANGLYVVILLMMFGLLVPHFGLSGAAFAALGTSILSTPFYLFQVRRLVGVPIYGFLRALARPLVAALVMSGLVRWIVPEWSPVMNMATSIGWLTVEIALGIAIYSGTVALLWLAARRPVGAERVILKRAQQRFLRGAIRPASTRS</sequence>
<evidence type="ECO:0000313" key="8">
    <source>
        <dbReference type="EMBL" id="MBK6972746.1"/>
    </source>
</evidence>
<evidence type="ECO:0000256" key="5">
    <source>
        <dbReference type="ARBA" id="ARBA00022989"/>
    </source>
</evidence>
<comment type="caution">
    <text evidence="8">The sequence shown here is derived from an EMBL/GenBank/DDBJ whole genome shotgun (WGS) entry which is preliminary data.</text>
</comment>
<dbReference type="GO" id="GO:0005886">
    <property type="term" value="C:plasma membrane"/>
    <property type="evidence" value="ECO:0007669"/>
    <property type="project" value="UniProtKB-SubCell"/>
</dbReference>
<dbReference type="PANTHER" id="PTHR30250:SF10">
    <property type="entry name" value="LIPOPOLYSACCHARIDE BIOSYNTHESIS PROTEIN WZXC"/>
    <property type="match status" value="1"/>
</dbReference>
<accession>A0A9D7HQT1</accession>
<dbReference type="CDD" id="cd13127">
    <property type="entry name" value="MATE_tuaB_like"/>
    <property type="match status" value="1"/>
</dbReference>
<feature type="transmembrane region" description="Helical" evidence="7">
    <location>
        <begin position="204"/>
        <end position="223"/>
    </location>
</feature>
<evidence type="ECO:0000256" key="3">
    <source>
        <dbReference type="ARBA" id="ARBA00022475"/>
    </source>
</evidence>
<proteinExistence type="inferred from homology"/>
<feature type="transmembrane region" description="Helical" evidence="7">
    <location>
        <begin position="385"/>
        <end position="401"/>
    </location>
</feature>
<keyword evidence="5 7" id="KW-1133">Transmembrane helix</keyword>
<feature type="transmembrane region" description="Helical" evidence="7">
    <location>
        <begin position="413"/>
        <end position="436"/>
    </location>
</feature>
<feature type="transmembrane region" description="Helical" evidence="7">
    <location>
        <begin position="84"/>
        <end position="104"/>
    </location>
</feature>
<evidence type="ECO:0000313" key="9">
    <source>
        <dbReference type="Proteomes" id="UP000807785"/>
    </source>
</evidence>
<feature type="transmembrane region" description="Helical" evidence="7">
    <location>
        <begin position="293"/>
        <end position="313"/>
    </location>
</feature>
<dbReference type="Pfam" id="PF13440">
    <property type="entry name" value="Polysacc_synt_3"/>
    <property type="match status" value="1"/>
</dbReference>
<dbReference type="Proteomes" id="UP000807785">
    <property type="component" value="Unassembled WGS sequence"/>
</dbReference>
<comment type="similarity">
    <text evidence="2">Belongs to the polysaccharide synthase family.</text>
</comment>
<keyword evidence="3" id="KW-1003">Cell membrane</keyword>
<feature type="transmembrane region" description="Helical" evidence="7">
    <location>
        <begin position="48"/>
        <end position="72"/>
    </location>
</feature>
<feature type="transmembrane region" description="Helical" evidence="7">
    <location>
        <begin position="116"/>
        <end position="140"/>
    </location>
</feature>
<feature type="transmembrane region" description="Helical" evidence="7">
    <location>
        <begin position="448"/>
        <end position="472"/>
    </location>
</feature>
<feature type="transmembrane region" description="Helical" evidence="7">
    <location>
        <begin position="361"/>
        <end position="379"/>
    </location>
</feature>
<comment type="subcellular location">
    <subcellularLocation>
        <location evidence="1">Cell membrane</location>
        <topology evidence="1">Multi-pass membrane protein</topology>
    </subcellularLocation>
</comment>
<dbReference type="InterPro" id="IPR050833">
    <property type="entry name" value="Poly_Biosynth_Transport"/>
</dbReference>
<dbReference type="AlphaFoldDB" id="A0A9D7HQT1"/>
<evidence type="ECO:0000256" key="2">
    <source>
        <dbReference type="ARBA" id="ARBA00007430"/>
    </source>
</evidence>
<protein>
    <submittedName>
        <fullName evidence="8">Lipopolysaccharide biosynthesis protein</fullName>
    </submittedName>
</protein>
<evidence type="ECO:0000256" key="4">
    <source>
        <dbReference type="ARBA" id="ARBA00022692"/>
    </source>
</evidence>
<dbReference type="PANTHER" id="PTHR30250">
    <property type="entry name" value="PST FAMILY PREDICTED COLANIC ACID TRANSPORTER"/>
    <property type="match status" value="1"/>
</dbReference>
<dbReference type="EMBL" id="JADJEV010000003">
    <property type="protein sequence ID" value="MBK6972746.1"/>
    <property type="molecule type" value="Genomic_DNA"/>
</dbReference>
<gene>
    <name evidence="8" type="ORF">IPH26_07235</name>
</gene>
<feature type="transmembrane region" description="Helical" evidence="7">
    <location>
        <begin position="20"/>
        <end position="42"/>
    </location>
</feature>
<reference evidence="8" key="1">
    <citation type="submission" date="2020-10" db="EMBL/GenBank/DDBJ databases">
        <title>Connecting structure to function with the recovery of over 1000 high-quality activated sludge metagenome-assembled genomes encoding full-length rRNA genes using long-read sequencing.</title>
        <authorList>
            <person name="Singleton C.M."/>
            <person name="Petriglieri F."/>
            <person name="Kristensen J.M."/>
            <person name="Kirkegaard R.H."/>
            <person name="Michaelsen T.Y."/>
            <person name="Andersen M.H."/>
            <person name="Karst S.M."/>
            <person name="Dueholm M.S."/>
            <person name="Nielsen P.H."/>
            <person name="Albertsen M."/>
        </authorList>
    </citation>
    <scope>NUCLEOTIDE SEQUENCE</scope>
    <source>
        <strain evidence="8">Bjer_18-Q3-R1-45_BAT3C.347</strain>
    </source>
</reference>
<organism evidence="8 9">
    <name type="scientific">Candidatus Methylophosphatis roskildensis</name>
    <dbReference type="NCBI Taxonomy" id="2899263"/>
    <lineage>
        <taxon>Bacteria</taxon>
        <taxon>Pseudomonadati</taxon>
        <taxon>Pseudomonadota</taxon>
        <taxon>Betaproteobacteria</taxon>
        <taxon>Nitrosomonadales</taxon>
        <taxon>Sterolibacteriaceae</taxon>
        <taxon>Candidatus Methylophosphatis</taxon>
    </lineage>
</organism>
<evidence type="ECO:0000256" key="6">
    <source>
        <dbReference type="ARBA" id="ARBA00023136"/>
    </source>
</evidence>
<evidence type="ECO:0000256" key="1">
    <source>
        <dbReference type="ARBA" id="ARBA00004651"/>
    </source>
</evidence>